<dbReference type="InterPro" id="IPR046848">
    <property type="entry name" value="E_motif"/>
</dbReference>
<feature type="repeat" description="PPR" evidence="2">
    <location>
        <begin position="121"/>
        <end position="155"/>
    </location>
</feature>
<name>A0A822YNG0_NELNU</name>
<dbReference type="EMBL" id="DUZY01000003">
    <property type="protein sequence ID" value="DAD33633.1"/>
    <property type="molecule type" value="Genomic_DNA"/>
</dbReference>
<dbReference type="GO" id="GO:0003723">
    <property type="term" value="F:RNA binding"/>
    <property type="evidence" value="ECO:0007669"/>
    <property type="project" value="InterPro"/>
</dbReference>
<evidence type="ECO:0008006" key="5">
    <source>
        <dbReference type="Google" id="ProtNLM"/>
    </source>
</evidence>
<feature type="repeat" description="PPR" evidence="2">
    <location>
        <begin position="223"/>
        <end position="257"/>
    </location>
</feature>
<dbReference type="PANTHER" id="PTHR47926">
    <property type="entry name" value="PENTATRICOPEPTIDE REPEAT-CONTAINING PROTEIN"/>
    <property type="match status" value="1"/>
</dbReference>
<dbReference type="FunFam" id="1.25.40.10:FF:000031">
    <property type="entry name" value="Pentatricopeptide repeat-containing protein mitochondrial"/>
    <property type="match status" value="1"/>
</dbReference>
<dbReference type="Pfam" id="PF13041">
    <property type="entry name" value="PPR_2"/>
    <property type="match status" value="2"/>
</dbReference>
<dbReference type="NCBIfam" id="TIGR00756">
    <property type="entry name" value="PPR"/>
    <property type="match status" value="5"/>
</dbReference>
<reference evidence="3 4" key="1">
    <citation type="journal article" date="2020" name="Mol. Biol. Evol.">
        <title>Distinct Expression and Methylation Patterns for Genes with Different Fates following a Single Whole-Genome Duplication in Flowering Plants.</title>
        <authorList>
            <person name="Shi T."/>
            <person name="Rahmani R.S."/>
            <person name="Gugger P.F."/>
            <person name="Wang M."/>
            <person name="Li H."/>
            <person name="Zhang Y."/>
            <person name="Li Z."/>
            <person name="Wang Q."/>
            <person name="Van de Peer Y."/>
            <person name="Marchal K."/>
            <person name="Chen J."/>
        </authorList>
    </citation>
    <scope>NUCLEOTIDE SEQUENCE [LARGE SCALE GENOMIC DNA]</scope>
    <source>
        <tissue evidence="3">Leaf</tissue>
    </source>
</reference>
<sequence>MKARWAICRFKSDLPFSAIHSVMRSRNQTSEVASLDTINVGFSLNPVNLSSLLSLCGKEGDFRLGSCIHAVIMKNFESFNLKNQTNIRNILVVWNSLVSMYSRCGELSYAAKVFDQMPVKDTVSWNSLISGLLRGQELDMGFGLFKKMHGSGTFQLDRATLTTILSACDKPDLLCVSKMVHSLVFLNGYKREVSVGNALITSYFKCGCYTSGRRVFDEMSERNVITWTAVISGLAQREFYEESFTLFLKMRHGEVDPNSLTYSSSVMACAGLQALKEGRQIHALVLKSGVHSDLCIESSLMDMYCKCNSMEDACRIFEDAEVLDEVSITVILGGFAQNGLEEDALRLFVKIMRARIEIDPNMISAVLGVFGVVTSLALGKQIHSLVIKRNLGFNPFVSNGIINMYSKCGDLAESIKVFDGMVQRSSVSWNSMIAAFARHGRGVEALQLYENMRLEGVEPTDVTFLSLLHACSHIGSVEKGMEFLEAMVNLHEISPRMEHYACVVDLLGRAGCLNEAKAFIEGLPMEPGVLVWQAFLGACSIYGDSKMGKYAADHLLSVAPESPSAYVLMANIYSSEGRWEERARVIKKMKEMRVKKETGMSWIEIEKEIHSFVVEDRLHPQAETIYEVLEELIGLMRDEGYVPDKKFVLYDLDQDGKGVSQC</sequence>
<accession>A0A822YNG0</accession>
<evidence type="ECO:0000256" key="2">
    <source>
        <dbReference type="PROSITE-ProRule" id="PRU00708"/>
    </source>
</evidence>
<evidence type="ECO:0000313" key="4">
    <source>
        <dbReference type="Proteomes" id="UP000607653"/>
    </source>
</evidence>
<dbReference type="Proteomes" id="UP000607653">
    <property type="component" value="Unassembled WGS sequence"/>
</dbReference>
<dbReference type="InterPro" id="IPR002885">
    <property type="entry name" value="PPR_rpt"/>
</dbReference>
<dbReference type="PANTHER" id="PTHR47926:SF374">
    <property type="entry name" value="PENTATRICOPEPTIDE REPEAT-CONTAINING PROTEIN"/>
    <property type="match status" value="1"/>
</dbReference>
<dbReference type="FunFam" id="1.25.40.10:FF:000366">
    <property type="entry name" value="Pentatricopeptide (PPR) repeat-containing protein"/>
    <property type="match status" value="1"/>
</dbReference>
<feature type="repeat" description="PPR" evidence="2">
    <location>
        <begin position="394"/>
        <end position="424"/>
    </location>
</feature>
<dbReference type="Pfam" id="PF01535">
    <property type="entry name" value="PPR"/>
    <property type="match status" value="5"/>
</dbReference>
<dbReference type="Gene3D" id="1.25.40.10">
    <property type="entry name" value="Tetratricopeptide repeat domain"/>
    <property type="match status" value="5"/>
</dbReference>
<organism evidence="3 4">
    <name type="scientific">Nelumbo nucifera</name>
    <name type="common">Sacred lotus</name>
    <dbReference type="NCBI Taxonomy" id="4432"/>
    <lineage>
        <taxon>Eukaryota</taxon>
        <taxon>Viridiplantae</taxon>
        <taxon>Streptophyta</taxon>
        <taxon>Embryophyta</taxon>
        <taxon>Tracheophyta</taxon>
        <taxon>Spermatophyta</taxon>
        <taxon>Magnoliopsida</taxon>
        <taxon>Proteales</taxon>
        <taxon>Nelumbonaceae</taxon>
        <taxon>Nelumbo</taxon>
    </lineage>
</organism>
<dbReference type="InterPro" id="IPR046849">
    <property type="entry name" value="E2_motif"/>
</dbReference>
<dbReference type="Pfam" id="PF20431">
    <property type="entry name" value="E_motif"/>
    <property type="match status" value="1"/>
</dbReference>
<comment type="caution">
    <text evidence="3">The sequence shown here is derived from an EMBL/GenBank/DDBJ whole genome shotgun (WGS) entry which is preliminary data.</text>
</comment>
<gene>
    <name evidence="3" type="ORF">HUJ06_012484</name>
</gene>
<dbReference type="GO" id="GO:0009451">
    <property type="term" value="P:RNA modification"/>
    <property type="evidence" value="ECO:0007669"/>
    <property type="project" value="InterPro"/>
</dbReference>
<feature type="repeat" description="PPR" evidence="2">
    <location>
        <begin position="425"/>
        <end position="459"/>
    </location>
</feature>
<proteinExistence type="predicted"/>
<dbReference type="Pfam" id="PF20430">
    <property type="entry name" value="Eplus_motif"/>
    <property type="match status" value="1"/>
</dbReference>
<feature type="repeat" description="PPR" evidence="2">
    <location>
        <begin position="562"/>
        <end position="596"/>
    </location>
</feature>
<protein>
    <recommendedName>
        <fullName evidence="5">Pentatricopeptide repeat-containing protein At3g05340</fullName>
    </recommendedName>
</protein>
<keyword evidence="4" id="KW-1185">Reference proteome</keyword>
<dbReference type="InterPro" id="IPR046960">
    <property type="entry name" value="PPR_At4g14850-like_plant"/>
</dbReference>
<dbReference type="InterPro" id="IPR011990">
    <property type="entry name" value="TPR-like_helical_dom_sf"/>
</dbReference>
<evidence type="ECO:0000313" key="3">
    <source>
        <dbReference type="EMBL" id="DAD33633.1"/>
    </source>
</evidence>
<dbReference type="FunFam" id="1.25.40.10:FF:000196">
    <property type="entry name" value="Pentatricopeptide repeat-containing protein At4g14850"/>
    <property type="match status" value="1"/>
</dbReference>
<dbReference type="AlphaFoldDB" id="A0A822YNG0"/>
<keyword evidence="1" id="KW-0677">Repeat</keyword>
<dbReference type="PROSITE" id="PS51375">
    <property type="entry name" value="PPR"/>
    <property type="match status" value="5"/>
</dbReference>
<evidence type="ECO:0000256" key="1">
    <source>
        <dbReference type="ARBA" id="ARBA00022737"/>
    </source>
</evidence>